<dbReference type="Proteomes" id="UP000541444">
    <property type="component" value="Unassembled WGS sequence"/>
</dbReference>
<sequence length="512" mass="56945">MRVRPFFELGSLFGLPGASMGTLASKFLGFHGIEKRDSIGTRNDSDQRELSMDQVKYACADAYISYELGRTGVFPSESFTGEKVVAVSQEKVAKCMFHGKPAGLNPAGFPWLTSTLRRNLLGWGKIVVQSSELPDMFKGTFQAITNGNHMWNPVPATTLDSWDSTSTYIHEIPYLKNMTVDPSGPHSAKDAFCLLKFGDSITTNHISPAGSIHKDNPAAKYLFKQAVDRKDLNSYDSHQGNDEIMPRGTFMDIVKKFLNGEVDPITVHISTGEKLSVFDAAMPHLCRAYSSYSASIRYIPLRPRGCSSSMGMGIDLPNKVSEIKLCQDFTVASKSFSCTGLDTKNRYYYMFRNTDMVHIVATIFLQSDRILLTNSLAPNIPAGKNVEEILKTTGSRVLGNIQSGIWMIDLQDVCTCHFLCLNGCVQIFEARNLDMFHSDEFLDGNWLFQEIDVYETFSHTCNGGIFGIDHCNDDETIVFWMFYANESEGMLITCDISSSSPKTVVSPRDLGK</sequence>
<dbReference type="EMBL" id="JACGCM010002624">
    <property type="protein sequence ID" value="KAF6137742.1"/>
    <property type="molecule type" value="Genomic_DNA"/>
</dbReference>
<accession>A0A7J7L597</accession>
<dbReference type="AlphaFoldDB" id="A0A7J7L597"/>
<dbReference type="Gene3D" id="6.10.190.10">
    <property type="match status" value="1"/>
</dbReference>
<dbReference type="SUPFAM" id="SSF52016">
    <property type="entry name" value="LeuD/IlvD-like"/>
    <property type="match status" value="1"/>
</dbReference>
<dbReference type="OrthoDB" id="2224430at2759"/>
<evidence type="ECO:0000313" key="1">
    <source>
        <dbReference type="EMBL" id="KAF6137742.1"/>
    </source>
</evidence>
<name>A0A7J7L597_9MAGN</name>
<keyword evidence="2" id="KW-1185">Reference proteome</keyword>
<protein>
    <submittedName>
        <fullName evidence="1">Uncharacterized protein</fullName>
    </submittedName>
</protein>
<reference evidence="1 2" key="1">
    <citation type="journal article" date="2020" name="IScience">
        <title>Genome Sequencing of the Endangered Kingdonia uniflora (Circaeasteraceae, Ranunculales) Reveals Potential Mechanisms of Evolutionary Specialization.</title>
        <authorList>
            <person name="Sun Y."/>
            <person name="Deng T."/>
            <person name="Zhang A."/>
            <person name="Moore M.J."/>
            <person name="Landis J.B."/>
            <person name="Lin N."/>
            <person name="Zhang H."/>
            <person name="Zhang X."/>
            <person name="Huang J."/>
            <person name="Zhang X."/>
            <person name="Sun H."/>
            <person name="Wang H."/>
        </authorList>
    </citation>
    <scope>NUCLEOTIDE SEQUENCE [LARGE SCALE GENOMIC DNA]</scope>
    <source>
        <strain evidence="1">TB1705</strain>
        <tissue evidence="1">Leaf</tissue>
    </source>
</reference>
<dbReference type="InterPro" id="IPR015928">
    <property type="entry name" value="Aconitase/3IPM_dehydase_swvl"/>
</dbReference>
<feature type="non-terminal residue" evidence="1">
    <location>
        <position position="1"/>
    </location>
</feature>
<gene>
    <name evidence="1" type="ORF">GIB67_040450</name>
</gene>
<dbReference type="InterPro" id="IPR006249">
    <property type="entry name" value="Aconitase/IRP2"/>
</dbReference>
<dbReference type="InterPro" id="IPR036397">
    <property type="entry name" value="RNaseH_sf"/>
</dbReference>
<comment type="caution">
    <text evidence="1">The sequence shown here is derived from an EMBL/GenBank/DDBJ whole genome shotgun (WGS) entry which is preliminary data.</text>
</comment>
<dbReference type="GO" id="GO:0003676">
    <property type="term" value="F:nucleic acid binding"/>
    <property type="evidence" value="ECO:0007669"/>
    <property type="project" value="InterPro"/>
</dbReference>
<evidence type="ECO:0000313" key="2">
    <source>
        <dbReference type="Proteomes" id="UP000541444"/>
    </source>
</evidence>
<dbReference type="Gene3D" id="3.30.420.10">
    <property type="entry name" value="Ribonuclease H-like superfamily/Ribonuclease H"/>
    <property type="match status" value="1"/>
</dbReference>
<proteinExistence type="predicted"/>
<dbReference type="Gene3D" id="3.20.19.10">
    <property type="entry name" value="Aconitase, domain 4"/>
    <property type="match status" value="1"/>
</dbReference>
<dbReference type="PANTHER" id="PTHR11670">
    <property type="entry name" value="ACONITASE/IRON-RESPONSIVE ELEMENT FAMILY MEMBER"/>
    <property type="match status" value="1"/>
</dbReference>
<organism evidence="1 2">
    <name type="scientific">Kingdonia uniflora</name>
    <dbReference type="NCBI Taxonomy" id="39325"/>
    <lineage>
        <taxon>Eukaryota</taxon>
        <taxon>Viridiplantae</taxon>
        <taxon>Streptophyta</taxon>
        <taxon>Embryophyta</taxon>
        <taxon>Tracheophyta</taxon>
        <taxon>Spermatophyta</taxon>
        <taxon>Magnoliopsida</taxon>
        <taxon>Ranunculales</taxon>
        <taxon>Circaeasteraceae</taxon>
        <taxon>Kingdonia</taxon>
    </lineage>
</organism>